<keyword evidence="6" id="KW-1185">Reference proteome</keyword>
<dbReference type="AlphaFoldDB" id="A0A3B4G0W3"/>
<dbReference type="InterPro" id="IPR016181">
    <property type="entry name" value="Acyl_CoA_acyltransferase"/>
</dbReference>
<sequence>MAFRILSRVCTLSQGLKSSQTAFSTLSSAGSLKVEHDRRNQRFTVTAGSSTADHECGVLKYRFTGEKEVDLMSTFVPETYRGHGVAALLSRAALDFVVEENLKAHVSCLYIKKYVEEQPEQRYKEFVII</sequence>
<dbReference type="RefSeq" id="XP_005740016.1">
    <property type="nucleotide sequence ID" value="XM_005739959.1"/>
</dbReference>
<dbReference type="GeneID" id="102199011"/>
<evidence type="ECO:0000256" key="1">
    <source>
        <dbReference type="ARBA" id="ARBA00006233"/>
    </source>
</evidence>
<evidence type="ECO:0000313" key="5">
    <source>
        <dbReference type="Ensembl" id="ENSPNYP00000015206.1"/>
    </source>
</evidence>
<dbReference type="Gene3D" id="3.40.630.30">
    <property type="match status" value="1"/>
</dbReference>
<dbReference type="InterPro" id="IPR045057">
    <property type="entry name" value="Gcn5-rel_NAT"/>
</dbReference>
<evidence type="ECO:0000256" key="3">
    <source>
        <dbReference type="ARBA" id="ARBA00031876"/>
    </source>
</evidence>
<evidence type="ECO:0000313" key="6">
    <source>
        <dbReference type="Proteomes" id="UP000695023"/>
    </source>
</evidence>
<dbReference type="PANTHER" id="PTHR31435">
    <property type="entry name" value="PROTEIN NATD1"/>
    <property type="match status" value="1"/>
</dbReference>
<reference evidence="5" key="1">
    <citation type="submission" date="2023-09" db="UniProtKB">
        <authorList>
            <consortium name="Ensembl"/>
        </authorList>
    </citation>
    <scope>IDENTIFICATION</scope>
</reference>
<dbReference type="SUPFAM" id="SSF55729">
    <property type="entry name" value="Acyl-CoA N-acyltransferases (Nat)"/>
    <property type="match status" value="1"/>
</dbReference>
<name>A0A3B4G0W3_9CICH</name>
<dbReference type="Ensembl" id="ENSPNYT00000015594.1">
    <property type="protein sequence ID" value="ENSPNYP00000015206.1"/>
    <property type="gene ID" value="ENSPNYG00000011529.1"/>
</dbReference>
<dbReference type="GeneTree" id="ENSGT00390000014840"/>
<dbReference type="Pfam" id="PF14542">
    <property type="entry name" value="Acetyltransf_CG"/>
    <property type="match status" value="1"/>
</dbReference>
<reference evidence="7" key="2">
    <citation type="submission" date="2025-04" db="UniProtKB">
        <authorList>
            <consortium name="RefSeq"/>
        </authorList>
    </citation>
    <scope>IDENTIFICATION</scope>
</reference>
<comment type="similarity">
    <text evidence="1">Belongs to the NATD1 family.</text>
</comment>
<dbReference type="Proteomes" id="UP000695023">
    <property type="component" value="Unplaced"/>
</dbReference>
<feature type="domain" description="N-acetyltransferase" evidence="4">
    <location>
        <begin position="35"/>
        <end position="128"/>
    </location>
</feature>
<dbReference type="STRING" id="303518.ENSPNYP00000015206"/>
<dbReference type="PROSITE" id="PS51729">
    <property type="entry name" value="GNAT_YJDJ"/>
    <property type="match status" value="1"/>
</dbReference>
<proteinExistence type="inferred from homology"/>
<dbReference type="InterPro" id="IPR031165">
    <property type="entry name" value="GNAT_YJDJ"/>
</dbReference>
<dbReference type="PANTHER" id="PTHR31435:SF9">
    <property type="entry name" value="PROTEIN NATD1"/>
    <property type="match status" value="1"/>
</dbReference>
<protein>
    <recommendedName>
        <fullName evidence="2">Protein NATD1</fullName>
    </recommendedName>
    <alternativeName>
        <fullName evidence="3">N-acetyltransferase domain-containing protein 1</fullName>
    </alternativeName>
</protein>
<accession>A0A3B4G0W3</accession>
<evidence type="ECO:0000259" key="4">
    <source>
        <dbReference type="PROSITE" id="PS51729"/>
    </source>
</evidence>
<evidence type="ECO:0000256" key="2">
    <source>
        <dbReference type="ARBA" id="ARBA00020243"/>
    </source>
</evidence>
<evidence type="ECO:0000313" key="7">
    <source>
        <dbReference type="RefSeq" id="XP_005740016.1"/>
    </source>
</evidence>
<organism evidence="5">
    <name type="scientific">Pundamilia nyererei</name>
    <dbReference type="NCBI Taxonomy" id="303518"/>
    <lineage>
        <taxon>Eukaryota</taxon>
        <taxon>Metazoa</taxon>
        <taxon>Chordata</taxon>
        <taxon>Craniata</taxon>
        <taxon>Vertebrata</taxon>
        <taxon>Euteleostomi</taxon>
        <taxon>Actinopterygii</taxon>
        <taxon>Neopterygii</taxon>
        <taxon>Teleostei</taxon>
        <taxon>Neoteleostei</taxon>
        <taxon>Acanthomorphata</taxon>
        <taxon>Ovalentaria</taxon>
        <taxon>Cichlomorphae</taxon>
        <taxon>Cichliformes</taxon>
        <taxon>Cichlidae</taxon>
        <taxon>African cichlids</taxon>
        <taxon>Pseudocrenilabrinae</taxon>
        <taxon>Haplochromini</taxon>
        <taxon>Pundamilia</taxon>
    </lineage>
</organism>
<gene>
    <name evidence="7" type="primary">LOC102199011</name>
</gene>